<proteinExistence type="predicted"/>
<dbReference type="AlphaFoldDB" id="X1RJH5"/>
<dbReference type="EMBL" id="BARW01006790">
    <property type="protein sequence ID" value="GAI80783.1"/>
    <property type="molecule type" value="Genomic_DNA"/>
</dbReference>
<gene>
    <name evidence="1" type="ORF">S12H4_14256</name>
</gene>
<accession>X1RJH5</accession>
<name>X1RJH5_9ZZZZ</name>
<evidence type="ECO:0000313" key="1">
    <source>
        <dbReference type="EMBL" id="GAI80783.1"/>
    </source>
</evidence>
<protein>
    <submittedName>
        <fullName evidence="1">Uncharacterized protein</fullName>
    </submittedName>
</protein>
<sequence>MDLYYGIIKEIAKNGEKMIYAPKIDLKYIFLFGMGATLVKEKYIQWYFQIVVI</sequence>
<comment type="caution">
    <text evidence="1">The sequence shown here is derived from an EMBL/GenBank/DDBJ whole genome shotgun (WGS) entry which is preliminary data.</text>
</comment>
<organism evidence="1">
    <name type="scientific">marine sediment metagenome</name>
    <dbReference type="NCBI Taxonomy" id="412755"/>
    <lineage>
        <taxon>unclassified sequences</taxon>
        <taxon>metagenomes</taxon>
        <taxon>ecological metagenomes</taxon>
    </lineage>
</organism>
<reference evidence="1" key="1">
    <citation type="journal article" date="2014" name="Front. Microbiol.">
        <title>High frequency of phylogenetically diverse reductive dehalogenase-homologous genes in deep subseafloor sedimentary metagenomes.</title>
        <authorList>
            <person name="Kawai M."/>
            <person name="Futagami T."/>
            <person name="Toyoda A."/>
            <person name="Takaki Y."/>
            <person name="Nishi S."/>
            <person name="Hori S."/>
            <person name="Arai W."/>
            <person name="Tsubouchi T."/>
            <person name="Morono Y."/>
            <person name="Uchiyama I."/>
            <person name="Ito T."/>
            <person name="Fujiyama A."/>
            <person name="Inagaki F."/>
            <person name="Takami H."/>
        </authorList>
    </citation>
    <scope>NUCLEOTIDE SEQUENCE</scope>
    <source>
        <strain evidence="1">Expedition CK06-06</strain>
    </source>
</reference>